<evidence type="ECO:0000259" key="2">
    <source>
        <dbReference type="Pfam" id="PF21039"/>
    </source>
</evidence>
<dbReference type="OrthoDB" id="66599at2759"/>
<proteinExistence type="predicted"/>
<reference evidence="3" key="1">
    <citation type="submission" date="2021-01" db="EMBL/GenBank/DDBJ databases">
        <authorList>
            <person name="Li R."/>
            <person name="Bekaert M."/>
        </authorList>
    </citation>
    <scope>NUCLEOTIDE SEQUENCE</scope>
    <source>
        <strain evidence="3">Farmed</strain>
    </source>
</reference>
<sequence>MSINFLPLDDEKTRKNTLTKNNNRKNPTQKENLKRIQDNLATLIFILILYPRKIKARKRVVEIAMFKKHLLTECTAKDSYRNCPRCQGAVLKSNYDAHISDRSCKVIDATETLCPLCHMKIKPSDEGWKQHLMAACKNNPRLNLTQSKNQTASSGRTTLNSKFKEKSLIPKGTSRQSRANNI</sequence>
<name>A0A812CCJ4_ACAPH</name>
<dbReference type="Pfam" id="PF21039">
    <property type="entry name" value="CEP104_ZnF"/>
    <property type="match status" value="1"/>
</dbReference>
<comment type="caution">
    <text evidence="3">The sequence shown here is derived from an EMBL/GenBank/DDBJ whole genome shotgun (WGS) entry which is preliminary data.</text>
</comment>
<feature type="domain" description="Centrosomal protein CEP104 Zn finger" evidence="2">
    <location>
        <begin position="58"/>
        <end position="133"/>
    </location>
</feature>
<dbReference type="GO" id="GO:0005929">
    <property type="term" value="C:cilium"/>
    <property type="evidence" value="ECO:0007669"/>
    <property type="project" value="TreeGrafter"/>
</dbReference>
<feature type="region of interest" description="Disordered" evidence="1">
    <location>
        <begin position="145"/>
        <end position="182"/>
    </location>
</feature>
<evidence type="ECO:0000256" key="1">
    <source>
        <dbReference type="SAM" id="MobiDB-lite"/>
    </source>
</evidence>
<evidence type="ECO:0000313" key="3">
    <source>
        <dbReference type="EMBL" id="CAE1269997.1"/>
    </source>
</evidence>
<keyword evidence="4" id="KW-1185">Reference proteome</keyword>
<dbReference type="EMBL" id="CAHIKZ030001623">
    <property type="protein sequence ID" value="CAE1269997.1"/>
    <property type="molecule type" value="Genomic_DNA"/>
</dbReference>
<protein>
    <submittedName>
        <fullName evidence="3">CEP104</fullName>
    </submittedName>
</protein>
<gene>
    <name evidence="3" type="ORF">SPHA_36851</name>
</gene>
<dbReference type="InterPro" id="IPR052607">
    <property type="entry name" value="CEP104-like"/>
</dbReference>
<dbReference type="AlphaFoldDB" id="A0A812CCJ4"/>
<accession>A0A812CCJ4</accession>
<feature type="compositionally biased region" description="Polar residues" evidence="1">
    <location>
        <begin position="145"/>
        <end position="161"/>
    </location>
</feature>
<evidence type="ECO:0000313" key="4">
    <source>
        <dbReference type="Proteomes" id="UP000597762"/>
    </source>
</evidence>
<dbReference type="PANTHER" id="PTHR13371">
    <property type="entry name" value="GLYCINE-, GLUTAMATE-, THIENYLCYCLOHEXYLPIPERIDINE-BINDING PROTEIN"/>
    <property type="match status" value="1"/>
</dbReference>
<dbReference type="Proteomes" id="UP000597762">
    <property type="component" value="Unassembled WGS sequence"/>
</dbReference>
<dbReference type="InterPro" id="IPR048738">
    <property type="entry name" value="CEP104_Znf"/>
</dbReference>
<feature type="compositionally biased region" description="Polar residues" evidence="1">
    <location>
        <begin position="173"/>
        <end position="182"/>
    </location>
</feature>
<organism evidence="3 4">
    <name type="scientific">Acanthosepion pharaonis</name>
    <name type="common">Pharaoh cuttlefish</name>
    <name type="synonym">Sepia pharaonis</name>
    <dbReference type="NCBI Taxonomy" id="158019"/>
    <lineage>
        <taxon>Eukaryota</taxon>
        <taxon>Metazoa</taxon>
        <taxon>Spiralia</taxon>
        <taxon>Lophotrochozoa</taxon>
        <taxon>Mollusca</taxon>
        <taxon>Cephalopoda</taxon>
        <taxon>Coleoidea</taxon>
        <taxon>Decapodiformes</taxon>
        <taxon>Sepiida</taxon>
        <taxon>Sepiina</taxon>
        <taxon>Sepiidae</taxon>
        <taxon>Acanthosepion</taxon>
    </lineage>
</organism>
<dbReference type="PANTHER" id="PTHR13371:SF0">
    <property type="entry name" value="CENTROSOMAL PROTEIN OF 104 KDA"/>
    <property type="match status" value="1"/>
</dbReference>